<dbReference type="EMBL" id="HACG01012226">
    <property type="protein sequence ID" value="CEK59091.1"/>
    <property type="molecule type" value="Transcribed_RNA"/>
</dbReference>
<feature type="non-terminal residue" evidence="1">
    <location>
        <position position="51"/>
    </location>
</feature>
<name>A0A0B6YTH8_9EUPU</name>
<reference evidence="1" key="1">
    <citation type="submission" date="2014-12" db="EMBL/GenBank/DDBJ databases">
        <title>Insight into the proteome of Arion vulgaris.</title>
        <authorList>
            <person name="Aradska J."/>
            <person name="Bulat T."/>
            <person name="Smidak R."/>
            <person name="Sarate P."/>
            <person name="Gangsoo J."/>
            <person name="Sialana F."/>
            <person name="Bilban M."/>
            <person name="Lubec G."/>
        </authorList>
    </citation>
    <scope>NUCLEOTIDE SEQUENCE</scope>
    <source>
        <tissue evidence="1">Skin</tissue>
    </source>
</reference>
<evidence type="ECO:0000313" key="1">
    <source>
        <dbReference type="EMBL" id="CEK59091.1"/>
    </source>
</evidence>
<protein>
    <submittedName>
        <fullName evidence="1">Uncharacterized protein</fullName>
    </submittedName>
</protein>
<proteinExistence type="predicted"/>
<gene>
    <name evidence="1" type="primary">ORF35167</name>
</gene>
<sequence length="51" mass="6127">MTHHLIHHGPRFATNHVILYPKTMRNNCMHQEKNHVRVKSLPLMKVSRQMK</sequence>
<accession>A0A0B6YTH8</accession>
<organism evidence="1">
    <name type="scientific">Arion vulgaris</name>
    <dbReference type="NCBI Taxonomy" id="1028688"/>
    <lineage>
        <taxon>Eukaryota</taxon>
        <taxon>Metazoa</taxon>
        <taxon>Spiralia</taxon>
        <taxon>Lophotrochozoa</taxon>
        <taxon>Mollusca</taxon>
        <taxon>Gastropoda</taxon>
        <taxon>Heterobranchia</taxon>
        <taxon>Euthyneura</taxon>
        <taxon>Panpulmonata</taxon>
        <taxon>Eupulmonata</taxon>
        <taxon>Stylommatophora</taxon>
        <taxon>Helicina</taxon>
        <taxon>Arionoidea</taxon>
        <taxon>Arionidae</taxon>
        <taxon>Arion</taxon>
    </lineage>
</organism>
<dbReference type="AlphaFoldDB" id="A0A0B6YTH8"/>